<feature type="compositionally biased region" description="Low complexity" evidence="1">
    <location>
        <begin position="272"/>
        <end position="296"/>
    </location>
</feature>
<comment type="caution">
    <text evidence="2">The sequence shown here is derived from an EMBL/GenBank/DDBJ whole genome shotgun (WGS) entry which is preliminary data.</text>
</comment>
<feature type="region of interest" description="Disordered" evidence="1">
    <location>
        <begin position="102"/>
        <end position="140"/>
    </location>
</feature>
<dbReference type="EMBL" id="CAVNYO010000165">
    <property type="protein sequence ID" value="CAK5270342.1"/>
    <property type="molecule type" value="Genomic_DNA"/>
</dbReference>
<keyword evidence="3" id="KW-1185">Reference proteome</keyword>
<feature type="compositionally biased region" description="Pro residues" evidence="1">
    <location>
        <begin position="26"/>
        <end position="35"/>
    </location>
</feature>
<evidence type="ECO:0000313" key="3">
    <source>
        <dbReference type="Proteomes" id="UP001295794"/>
    </source>
</evidence>
<organism evidence="2 3">
    <name type="scientific">Mycena citricolor</name>
    <dbReference type="NCBI Taxonomy" id="2018698"/>
    <lineage>
        <taxon>Eukaryota</taxon>
        <taxon>Fungi</taxon>
        <taxon>Dikarya</taxon>
        <taxon>Basidiomycota</taxon>
        <taxon>Agaricomycotina</taxon>
        <taxon>Agaricomycetes</taxon>
        <taxon>Agaricomycetidae</taxon>
        <taxon>Agaricales</taxon>
        <taxon>Marasmiineae</taxon>
        <taxon>Mycenaceae</taxon>
        <taxon>Mycena</taxon>
    </lineage>
</organism>
<dbReference type="Proteomes" id="UP001295794">
    <property type="component" value="Unassembled WGS sequence"/>
</dbReference>
<gene>
    <name evidence="2" type="ORF">MYCIT1_LOCUS14683</name>
</gene>
<feature type="region of interest" description="Disordered" evidence="1">
    <location>
        <begin position="315"/>
        <end position="335"/>
    </location>
</feature>
<proteinExistence type="predicted"/>
<name>A0AAD2Q3L0_9AGAR</name>
<feature type="compositionally biased region" description="Acidic residues" evidence="1">
    <location>
        <begin position="409"/>
        <end position="418"/>
    </location>
</feature>
<reference evidence="2" key="1">
    <citation type="submission" date="2023-11" db="EMBL/GenBank/DDBJ databases">
        <authorList>
            <person name="De Vega J J."/>
            <person name="De Vega J J."/>
        </authorList>
    </citation>
    <scope>NUCLEOTIDE SEQUENCE</scope>
</reference>
<protein>
    <submittedName>
        <fullName evidence="2">Uncharacterized protein</fullName>
    </submittedName>
</protein>
<feature type="region of interest" description="Disordered" evidence="1">
    <location>
        <begin position="253"/>
        <end position="296"/>
    </location>
</feature>
<feature type="region of interest" description="Disordered" evidence="1">
    <location>
        <begin position="22"/>
        <end position="74"/>
    </location>
</feature>
<accession>A0AAD2Q3L0</accession>
<feature type="region of interest" description="Disordered" evidence="1">
    <location>
        <begin position="359"/>
        <end position="427"/>
    </location>
</feature>
<feature type="compositionally biased region" description="Low complexity" evidence="1">
    <location>
        <begin position="395"/>
        <end position="408"/>
    </location>
</feature>
<sequence>MDQHDANFCAVCSKMIEPRRALVPVNPLPPPPSSPQHPDQARHKGRRNGLVHGTGRVRPNGSLKHPPQETVKTRVEIDQSPAPLFCSEACRQQDMQYFHSSSACRGSASSSSSHSVSSNGPSAHASPPSRESRPSTPESRSLAILQRELNIPDLPPRTWDSMDILPPRSQAPKNTNTEFQQGVMMAARRMESVFPKARKAGEPVKPMEVIPGWNDGSQAWRQSTYNFAPPPKTRADVLDPRSKAYGTIIATPHRNSGGVVAEDPRMYDMEPSSPTWSTAPSNASSSSSSSSSSSNSALLSSFEDSFTRRSSSRMSVFSTSSSGSSPFPISSSLPTKTRPLSNLSAGGMLLVPDVLMKAPGRSSTSSSLSSLLEPSTGRSTRRHSSGSFAGYRMRSPLSLPSSSVTGSSSDDEELEGDEDAWKLPRRPQIESAPPLSLWCLTC</sequence>
<dbReference type="AlphaFoldDB" id="A0AAD2Q3L0"/>
<evidence type="ECO:0000313" key="2">
    <source>
        <dbReference type="EMBL" id="CAK5270342.1"/>
    </source>
</evidence>
<feature type="compositionally biased region" description="Low complexity" evidence="1">
    <location>
        <begin position="362"/>
        <end position="378"/>
    </location>
</feature>
<evidence type="ECO:0000256" key="1">
    <source>
        <dbReference type="SAM" id="MobiDB-lite"/>
    </source>
</evidence>